<dbReference type="Proteomes" id="UP000824111">
    <property type="component" value="Unassembled WGS sequence"/>
</dbReference>
<comment type="similarity">
    <text evidence="1 6">Belongs to the peptidase M42 family.</text>
</comment>
<keyword evidence="2" id="KW-0031">Aminopeptidase</keyword>
<dbReference type="CDD" id="cd05656">
    <property type="entry name" value="M42_Frv"/>
    <property type="match status" value="1"/>
</dbReference>
<evidence type="ECO:0000256" key="7">
    <source>
        <dbReference type="PIRSR" id="PIRSR001123-1"/>
    </source>
</evidence>
<dbReference type="InterPro" id="IPR008007">
    <property type="entry name" value="Peptidase_M42"/>
</dbReference>
<dbReference type="Gene3D" id="2.40.30.40">
    <property type="entry name" value="Peptidase M42, domain 2"/>
    <property type="match status" value="1"/>
</dbReference>
<evidence type="ECO:0000256" key="5">
    <source>
        <dbReference type="ARBA" id="ARBA00022801"/>
    </source>
</evidence>
<dbReference type="EMBL" id="DVND01000139">
    <property type="protein sequence ID" value="HIU48768.1"/>
    <property type="molecule type" value="Genomic_DNA"/>
</dbReference>
<keyword evidence="5" id="KW-0378">Hydrolase</keyword>
<dbReference type="SUPFAM" id="SSF53187">
    <property type="entry name" value="Zn-dependent exopeptidases"/>
    <property type="match status" value="1"/>
</dbReference>
<feature type="binding site" evidence="8">
    <location>
        <position position="65"/>
    </location>
    <ligand>
        <name>Zn(2+)</name>
        <dbReference type="ChEBI" id="CHEBI:29105"/>
        <label>1</label>
    </ligand>
</feature>
<dbReference type="SUPFAM" id="SSF101821">
    <property type="entry name" value="Aminopeptidase/glucanase lid domain"/>
    <property type="match status" value="1"/>
</dbReference>
<evidence type="ECO:0000256" key="3">
    <source>
        <dbReference type="ARBA" id="ARBA00022670"/>
    </source>
</evidence>
<dbReference type="PANTHER" id="PTHR32481:SF7">
    <property type="entry name" value="AMINOPEPTIDASE YHFE-RELATED"/>
    <property type="match status" value="1"/>
</dbReference>
<dbReference type="Pfam" id="PF05343">
    <property type="entry name" value="Peptidase_M42"/>
    <property type="match status" value="1"/>
</dbReference>
<evidence type="ECO:0000256" key="4">
    <source>
        <dbReference type="ARBA" id="ARBA00022723"/>
    </source>
</evidence>
<dbReference type="InterPro" id="IPR051464">
    <property type="entry name" value="Peptidase_M42_aminopept"/>
</dbReference>
<evidence type="ECO:0000256" key="8">
    <source>
        <dbReference type="PIRSR" id="PIRSR001123-2"/>
    </source>
</evidence>
<evidence type="ECO:0000313" key="10">
    <source>
        <dbReference type="Proteomes" id="UP000824111"/>
    </source>
</evidence>
<feature type="binding site" evidence="8">
    <location>
        <position position="175"/>
    </location>
    <ligand>
        <name>Zn(2+)</name>
        <dbReference type="ChEBI" id="CHEBI:29105"/>
        <label>1</label>
    </ligand>
</feature>
<feature type="binding site" evidence="8">
    <location>
        <position position="312"/>
    </location>
    <ligand>
        <name>Zn(2+)</name>
        <dbReference type="ChEBI" id="CHEBI:29105"/>
        <label>2</label>
    </ligand>
</feature>
<dbReference type="InterPro" id="IPR023367">
    <property type="entry name" value="Peptidase_M42_dom2"/>
</dbReference>
<proteinExistence type="inferred from homology"/>
<evidence type="ECO:0000256" key="1">
    <source>
        <dbReference type="ARBA" id="ARBA00006272"/>
    </source>
</evidence>
<gene>
    <name evidence="9" type="ORF">IAB04_05345</name>
</gene>
<organism evidence="9 10">
    <name type="scientific">Candidatus Avimonoglobus intestinipullorum</name>
    <dbReference type="NCBI Taxonomy" id="2840699"/>
    <lineage>
        <taxon>Bacteria</taxon>
        <taxon>Bacillati</taxon>
        <taxon>Bacillota</taxon>
        <taxon>Clostridia</taxon>
        <taxon>Eubacteriales</taxon>
        <taxon>Candidatus Avimonoglobus</taxon>
    </lineage>
</organism>
<keyword evidence="4 8" id="KW-0479">Metal-binding</keyword>
<feature type="binding site" evidence="8">
    <location>
        <position position="207"/>
    </location>
    <ligand>
        <name>Zn(2+)</name>
        <dbReference type="ChEBI" id="CHEBI:29105"/>
        <label>2</label>
    </ligand>
</feature>
<evidence type="ECO:0000256" key="2">
    <source>
        <dbReference type="ARBA" id="ARBA00022438"/>
    </source>
</evidence>
<protein>
    <submittedName>
        <fullName evidence="9">M42 family metallopeptidase</fullName>
    </submittedName>
</protein>
<reference evidence="9" key="1">
    <citation type="submission" date="2020-10" db="EMBL/GenBank/DDBJ databases">
        <authorList>
            <person name="Gilroy R."/>
        </authorList>
    </citation>
    <scope>NUCLEOTIDE SEQUENCE</scope>
    <source>
        <strain evidence="9">ChiSjej4B22-9803</strain>
    </source>
</reference>
<dbReference type="AlphaFoldDB" id="A0A9D1LVC9"/>
<dbReference type="GO" id="GO:0004177">
    <property type="term" value="F:aminopeptidase activity"/>
    <property type="evidence" value="ECO:0007669"/>
    <property type="project" value="UniProtKB-UniRule"/>
</dbReference>
<evidence type="ECO:0000313" key="9">
    <source>
        <dbReference type="EMBL" id="HIU48768.1"/>
    </source>
</evidence>
<dbReference type="GO" id="GO:0006508">
    <property type="term" value="P:proteolysis"/>
    <property type="evidence" value="ECO:0007669"/>
    <property type="project" value="UniProtKB-KW"/>
</dbReference>
<feature type="binding site" evidence="8">
    <location>
        <position position="229"/>
    </location>
    <ligand>
        <name>Zn(2+)</name>
        <dbReference type="ChEBI" id="CHEBI:29105"/>
        <label>1</label>
    </ligand>
</feature>
<dbReference type="PIRSF" id="PIRSF001123">
    <property type="entry name" value="PepA_GA"/>
    <property type="match status" value="1"/>
</dbReference>
<comment type="caution">
    <text evidence="9">The sequence shown here is derived from an EMBL/GenBank/DDBJ whole genome shotgun (WGS) entry which is preliminary data.</text>
</comment>
<sequence>MDMEELLKELSDLRGISGFEYRIADEIEKRFRMYTDDVHRDALGSVIACKKSSDPHALKLMIEAHMDEIGLMVKDIDENGFITFVNIGGVDPRILPAAEVIIHGTRDIPGIIGAKPPHLQGAEESKKSVKINDMAIDTGYSRDAIADIVSIGDSITLAQSAGVLANRRFSGKTLDDRAGIAVLLEVLRNIDFDPALELYFVAAVQEEVGLRGAKTAAYSIAPDAAIAIDVCHGVTPDNAENAFEIGSGTVISIGPNITPAFQKQLVDTAQRHNIRYALDVDGGDTGTDAWAIQVAREGVPTTLLSIPLKYMHTSVETIDIADAEATAALILEFIKDFGREEEGFCC</sequence>
<reference evidence="9" key="2">
    <citation type="journal article" date="2021" name="PeerJ">
        <title>Extensive microbial diversity within the chicken gut microbiome revealed by metagenomics and culture.</title>
        <authorList>
            <person name="Gilroy R."/>
            <person name="Ravi A."/>
            <person name="Getino M."/>
            <person name="Pursley I."/>
            <person name="Horton D.L."/>
            <person name="Alikhan N.F."/>
            <person name="Baker D."/>
            <person name="Gharbi K."/>
            <person name="Hall N."/>
            <person name="Watson M."/>
            <person name="Adriaenssens E.M."/>
            <person name="Foster-Nyarko E."/>
            <person name="Jarju S."/>
            <person name="Secka A."/>
            <person name="Antonio M."/>
            <person name="Oren A."/>
            <person name="Chaudhuri R.R."/>
            <person name="La Ragione R."/>
            <person name="Hildebrand F."/>
            <person name="Pallen M.J."/>
        </authorList>
    </citation>
    <scope>NUCLEOTIDE SEQUENCE</scope>
    <source>
        <strain evidence="9">ChiSjej4B22-9803</strain>
    </source>
</reference>
<keyword evidence="3" id="KW-0645">Protease</keyword>
<name>A0A9D1LVC9_9FIRM</name>
<comment type="cofactor">
    <cofactor evidence="8">
        <name>a divalent metal cation</name>
        <dbReference type="ChEBI" id="CHEBI:60240"/>
    </cofactor>
    <text evidence="8">Binds 2 divalent metal cations per subunit.</text>
</comment>
<feature type="binding site" evidence="8">
    <location>
        <position position="175"/>
    </location>
    <ligand>
        <name>Zn(2+)</name>
        <dbReference type="ChEBI" id="CHEBI:29105"/>
        <label>2</label>
    </ligand>
</feature>
<dbReference type="Gene3D" id="3.40.630.10">
    <property type="entry name" value="Zn peptidases"/>
    <property type="match status" value="1"/>
</dbReference>
<dbReference type="PANTHER" id="PTHR32481">
    <property type="entry name" value="AMINOPEPTIDASE"/>
    <property type="match status" value="1"/>
</dbReference>
<accession>A0A9D1LVC9</accession>
<dbReference type="GO" id="GO:0046872">
    <property type="term" value="F:metal ion binding"/>
    <property type="evidence" value="ECO:0007669"/>
    <property type="project" value="UniProtKB-UniRule"/>
</dbReference>
<evidence type="ECO:0000256" key="6">
    <source>
        <dbReference type="PIRNR" id="PIRNR001123"/>
    </source>
</evidence>
<feature type="active site" description="Proton acceptor" evidence="7">
    <location>
        <position position="206"/>
    </location>
</feature>